<reference evidence="3" key="1">
    <citation type="journal article" date="2019" name="Int. J. Syst. Evol. Microbiol.">
        <title>The Global Catalogue of Microorganisms (GCM) 10K type strain sequencing project: providing services to taxonomists for standard genome sequencing and annotation.</title>
        <authorList>
            <consortium name="The Broad Institute Genomics Platform"/>
            <consortium name="The Broad Institute Genome Sequencing Center for Infectious Disease"/>
            <person name="Wu L."/>
            <person name="Ma J."/>
        </authorList>
    </citation>
    <scope>NUCLEOTIDE SEQUENCE [LARGE SCALE GENOMIC DNA]</scope>
    <source>
        <strain evidence="3">CCUG 66188</strain>
    </source>
</reference>
<name>A0ABW2B928_9RHOB</name>
<comment type="similarity">
    <text evidence="1">Belongs to the HyuE racemase family.</text>
</comment>
<sequence>MSGFIGILMLDTAFPCVVGDAGNADSYPFPVRLHVVAGAGSPDIVRGRAPDPALIAAFVAAARALEAEGALGIISTCGFLVHIQDALAAAVEIPVMVSALSLYPALRLSFGARPIGILTASRDSLLGGALQSAGIDPGAVHVAGMQDCAAFAGAILSHKSDQPDVLDSRAIERHCTDLARGMVAQHPGLGCFLLECGNLPPYAAAIRQATGRPVYGILDAAALLWRGAQG</sequence>
<dbReference type="InterPro" id="IPR015942">
    <property type="entry name" value="Asp/Glu/hydantoin_racemase"/>
</dbReference>
<dbReference type="Proteomes" id="UP001596353">
    <property type="component" value="Unassembled WGS sequence"/>
</dbReference>
<dbReference type="Gene3D" id="3.40.50.12500">
    <property type="match status" value="1"/>
</dbReference>
<accession>A0ABW2B928</accession>
<keyword evidence="3" id="KW-1185">Reference proteome</keyword>
<gene>
    <name evidence="2" type="ORF">ACFQFQ_23225</name>
</gene>
<proteinExistence type="inferred from homology"/>
<comment type="caution">
    <text evidence="2">The sequence shown here is derived from an EMBL/GenBank/DDBJ whole genome shotgun (WGS) entry which is preliminary data.</text>
</comment>
<evidence type="ECO:0000313" key="2">
    <source>
        <dbReference type="EMBL" id="MFC6761726.1"/>
    </source>
</evidence>
<dbReference type="EMBL" id="JBHSWG010000003">
    <property type="protein sequence ID" value="MFC6761726.1"/>
    <property type="molecule type" value="Genomic_DNA"/>
</dbReference>
<protein>
    <submittedName>
        <fullName evidence="2">Aspartate/glutamate racemase family protein</fullName>
    </submittedName>
</protein>
<dbReference type="InterPro" id="IPR053714">
    <property type="entry name" value="Iso_Racemase_Enz_sf"/>
</dbReference>
<evidence type="ECO:0000313" key="3">
    <source>
        <dbReference type="Proteomes" id="UP001596353"/>
    </source>
</evidence>
<evidence type="ECO:0000256" key="1">
    <source>
        <dbReference type="ARBA" id="ARBA00038414"/>
    </source>
</evidence>
<organism evidence="2 3">
    <name type="scientific">Sulfitobacter porphyrae</name>
    <dbReference type="NCBI Taxonomy" id="1246864"/>
    <lineage>
        <taxon>Bacteria</taxon>
        <taxon>Pseudomonadati</taxon>
        <taxon>Pseudomonadota</taxon>
        <taxon>Alphaproteobacteria</taxon>
        <taxon>Rhodobacterales</taxon>
        <taxon>Roseobacteraceae</taxon>
        <taxon>Sulfitobacter</taxon>
    </lineage>
</organism>
<dbReference type="Pfam" id="PF01177">
    <property type="entry name" value="Asp_Glu_race"/>
    <property type="match status" value="1"/>
</dbReference>